<gene>
    <name evidence="1" type="ORF">UFOVP27_44</name>
</gene>
<sequence length="181" mass="20357">MSSSHQNWQYLGASGYIGAYTTTGGGGTPLVPRSQMDFMRLGVGRAPQAEYPDGYLGTIRSRRDDKGKPYAISDTVLDSLKNRQNQRAYQRGVHKGERIDPAQYMWPEDLEPDRRINKKNYRLTEIDGAVVYVGKRNAPQDNLAPAPHLVNDGKANISANVPAEFNPRVAQNFLHMKPRWQ</sequence>
<evidence type="ECO:0000313" key="1">
    <source>
        <dbReference type="EMBL" id="CAB4122046.1"/>
    </source>
</evidence>
<accession>A0A6J5KLK6</accession>
<proteinExistence type="predicted"/>
<protein>
    <submittedName>
        <fullName evidence="1">Uncharacterized protein</fullName>
    </submittedName>
</protein>
<reference evidence="1" key="1">
    <citation type="submission" date="2020-04" db="EMBL/GenBank/DDBJ databases">
        <authorList>
            <person name="Chiriac C."/>
            <person name="Salcher M."/>
            <person name="Ghai R."/>
            <person name="Kavagutti S V."/>
        </authorList>
    </citation>
    <scope>NUCLEOTIDE SEQUENCE</scope>
</reference>
<name>A0A6J5KLK6_9CAUD</name>
<dbReference type="EMBL" id="LR796157">
    <property type="protein sequence ID" value="CAB4122046.1"/>
    <property type="molecule type" value="Genomic_DNA"/>
</dbReference>
<organism evidence="1">
    <name type="scientific">uncultured Caudovirales phage</name>
    <dbReference type="NCBI Taxonomy" id="2100421"/>
    <lineage>
        <taxon>Viruses</taxon>
        <taxon>Duplodnaviria</taxon>
        <taxon>Heunggongvirae</taxon>
        <taxon>Uroviricota</taxon>
        <taxon>Caudoviricetes</taxon>
        <taxon>Peduoviridae</taxon>
        <taxon>Maltschvirus</taxon>
        <taxon>Maltschvirus maltsch</taxon>
    </lineage>
</organism>